<feature type="non-terminal residue" evidence="2">
    <location>
        <position position="1"/>
    </location>
</feature>
<evidence type="ECO:0000256" key="1">
    <source>
        <dbReference type="SAM" id="MobiDB-lite"/>
    </source>
</evidence>
<proteinExistence type="predicted"/>
<keyword evidence="3" id="KW-1185">Reference proteome</keyword>
<feature type="compositionally biased region" description="Basic and acidic residues" evidence="1">
    <location>
        <begin position="100"/>
        <end position="116"/>
    </location>
</feature>
<sequence>KELEVPISHNGIEGLLQPDESESRDYKSGGTYGEFEYENEEVKEEKGYYTGERSGEGTTDQESVTEETTGQEEAPPSEVETEEMEISSPAIYLTVLKEVPTPEEKEYVIGEPRTDMDNLTEEE</sequence>
<comment type="caution">
    <text evidence="2">The sequence shown here is derived from an EMBL/GenBank/DDBJ whole genome shotgun (WGS) entry which is preliminary data.</text>
</comment>
<dbReference type="AlphaFoldDB" id="A0A9N9H2B4"/>
<name>A0A9N9H2B4_9GLOM</name>
<accession>A0A9N9H2B4</accession>
<dbReference type="Proteomes" id="UP000789342">
    <property type="component" value="Unassembled WGS sequence"/>
</dbReference>
<dbReference type="EMBL" id="CAJVPV010010469">
    <property type="protein sequence ID" value="CAG8651506.1"/>
    <property type="molecule type" value="Genomic_DNA"/>
</dbReference>
<reference evidence="2" key="1">
    <citation type="submission" date="2021-06" db="EMBL/GenBank/DDBJ databases">
        <authorList>
            <person name="Kallberg Y."/>
            <person name="Tangrot J."/>
            <person name="Rosling A."/>
        </authorList>
    </citation>
    <scope>NUCLEOTIDE SEQUENCE</scope>
    <source>
        <strain evidence="2">CL551</strain>
    </source>
</reference>
<feature type="region of interest" description="Disordered" evidence="1">
    <location>
        <begin position="1"/>
        <end position="123"/>
    </location>
</feature>
<gene>
    <name evidence="2" type="ORF">AMORRO_LOCUS9987</name>
</gene>
<protein>
    <submittedName>
        <fullName evidence="2">12315_t:CDS:1</fullName>
    </submittedName>
</protein>
<organism evidence="2 3">
    <name type="scientific">Acaulospora morrowiae</name>
    <dbReference type="NCBI Taxonomy" id="94023"/>
    <lineage>
        <taxon>Eukaryota</taxon>
        <taxon>Fungi</taxon>
        <taxon>Fungi incertae sedis</taxon>
        <taxon>Mucoromycota</taxon>
        <taxon>Glomeromycotina</taxon>
        <taxon>Glomeromycetes</taxon>
        <taxon>Diversisporales</taxon>
        <taxon>Acaulosporaceae</taxon>
        <taxon>Acaulospora</taxon>
    </lineage>
</organism>
<evidence type="ECO:0000313" key="2">
    <source>
        <dbReference type="EMBL" id="CAG8651506.1"/>
    </source>
</evidence>
<evidence type="ECO:0000313" key="3">
    <source>
        <dbReference type="Proteomes" id="UP000789342"/>
    </source>
</evidence>
<feature type="compositionally biased region" description="Polar residues" evidence="1">
    <location>
        <begin position="56"/>
        <end position="68"/>
    </location>
</feature>